<feature type="region of interest" description="Disordered" evidence="1">
    <location>
        <begin position="1"/>
        <end position="22"/>
    </location>
</feature>
<comment type="caution">
    <text evidence="2">The sequence shown here is derived from an EMBL/GenBank/DDBJ whole genome shotgun (WGS) entry which is preliminary data.</text>
</comment>
<evidence type="ECO:0000313" key="3">
    <source>
        <dbReference type="Proteomes" id="UP000475862"/>
    </source>
</evidence>
<proteinExistence type="predicted"/>
<gene>
    <name evidence="2" type="ORF">AGLY_012790</name>
</gene>
<evidence type="ECO:0000256" key="1">
    <source>
        <dbReference type="SAM" id="MobiDB-lite"/>
    </source>
</evidence>
<protein>
    <submittedName>
        <fullName evidence="2">Uncharacterized protein</fullName>
    </submittedName>
</protein>
<sequence>MTFLSANSAEDEHCNASEPSRLQTAPSKDITFFVKQTVDLIPTGALHPPPNLELLLSNFFNLVTRASLGSSRFNTAPIVVPISITVGKSFNECTIKSTVPLSKATSRSLVNKLFSPIFGRGLSKTLSPIVVIETISNSISGFNSFNWLITNLVWINANSLLREPTRIVLRNLGSVTVFRKENRKGEFLKVITILLATLCTHMLPWFSHVINILETFRYYIFFNFLHHERNENHFNFAEILLLNRCRCGQTSKTNILKNT</sequence>
<name>A0A6G0T910_APHGL</name>
<reference evidence="2 3" key="1">
    <citation type="submission" date="2019-08" db="EMBL/GenBank/DDBJ databases">
        <title>The genome of the soybean aphid Biotype 1, its phylome, world population structure and adaptation to the North American continent.</title>
        <authorList>
            <person name="Giordano R."/>
            <person name="Donthu R.K."/>
            <person name="Hernandez A.G."/>
            <person name="Wright C.L."/>
            <person name="Zimin A.V."/>
        </authorList>
    </citation>
    <scope>NUCLEOTIDE SEQUENCE [LARGE SCALE GENOMIC DNA]</scope>
    <source>
        <tissue evidence="2">Whole aphids</tissue>
    </source>
</reference>
<dbReference type="AlphaFoldDB" id="A0A6G0T910"/>
<organism evidence="2 3">
    <name type="scientific">Aphis glycines</name>
    <name type="common">Soybean aphid</name>
    <dbReference type="NCBI Taxonomy" id="307491"/>
    <lineage>
        <taxon>Eukaryota</taxon>
        <taxon>Metazoa</taxon>
        <taxon>Ecdysozoa</taxon>
        <taxon>Arthropoda</taxon>
        <taxon>Hexapoda</taxon>
        <taxon>Insecta</taxon>
        <taxon>Pterygota</taxon>
        <taxon>Neoptera</taxon>
        <taxon>Paraneoptera</taxon>
        <taxon>Hemiptera</taxon>
        <taxon>Sternorrhyncha</taxon>
        <taxon>Aphidomorpha</taxon>
        <taxon>Aphidoidea</taxon>
        <taxon>Aphididae</taxon>
        <taxon>Aphidini</taxon>
        <taxon>Aphis</taxon>
        <taxon>Aphis</taxon>
    </lineage>
</organism>
<dbReference type="Proteomes" id="UP000475862">
    <property type="component" value="Unassembled WGS sequence"/>
</dbReference>
<accession>A0A6G0T910</accession>
<keyword evidence="3" id="KW-1185">Reference proteome</keyword>
<evidence type="ECO:0000313" key="2">
    <source>
        <dbReference type="EMBL" id="KAE9527717.1"/>
    </source>
</evidence>
<dbReference type="EMBL" id="VYZN01000051">
    <property type="protein sequence ID" value="KAE9527717.1"/>
    <property type="molecule type" value="Genomic_DNA"/>
</dbReference>